<feature type="chain" id="PRO_5046064185" description="Secreted protein" evidence="1">
    <location>
        <begin position="19"/>
        <end position="87"/>
    </location>
</feature>
<evidence type="ECO:0000313" key="2">
    <source>
        <dbReference type="EMBL" id="KAF5830651.1"/>
    </source>
</evidence>
<sequence>MCSLWLQVMASVVTGRLAFIGIHDCQHDRAGTSQGACLHGKPFCTSYSLISNKHLFPLGTARTLCGQLTCFAHHSFLQFAVFNFRRM</sequence>
<comment type="caution">
    <text evidence="2">The sequence shown here is derived from an EMBL/GenBank/DDBJ whole genome shotgun (WGS) entry which is preliminary data.</text>
</comment>
<reference evidence="2" key="1">
    <citation type="submission" date="2017-08" db="EMBL/GenBank/DDBJ databases">
        <authorList>
            <person name="Polle J.E."/>
            <person name="Barry K."/>
            <person name="Cushman J."/>
            <person name="Schmutz J."/>
            <person name="Tran D."/>
            <person name="Hathwaick L.T."/>
            <person name="Yim W.C."/>
            <person name="Jenkins J."/>
            <person name="Mckie-Krisberg Z.M."/>
            <person name="Prochnik S."/>
            <person name="Lindquist E."/>
            <person name="Dockter R.B."/>
            <person name="Adam C."/>
            <person name="Molina H."/>
            <person name="Bunkerborg J."/>
            <person name="Jin E."/>
            <person name="Buchheim M."/>
            <person name="Magnuson J."/>
        </authorList>
    </citation>
    <scope>NUCLEOTIDE SEQUENCE</scope>
    <source>
        <strain evidence="2">CCAP 19/18</strain>
    </source>
</reference>
<evidence type="ECO:0000256" key="1">
    <source>
        <dbReference type="SAM" id="SignalP"/>
    </source>
</evidence>
<keyword evidence="1" id="KW-0732">Signal</keyword>
<gene>
    <name evidence="2" type="ORF">DUNSADRAFT_14216</name>
</gene>
<keyword evidence="3" id="KW-1185">Reference proteome</keyword>
<feature type="signal peptide" evidence="1">
    <location>
        <begin position="1"/>
        <end position="18"/>
    </location>
</feature>
<dbReference type="Proteomes" id="UP000815325">
    <property type="component" value="Unassembled WGS sequence"/>
</dbReference>
<organism evidence="2 3">
    <name type="scientific">Dunaliella salina</name>
    <name type="common">Green alga</name>
    <name type="synonym">Protococcus salinus</name>
    <dbReference type="NCBI Taxonomy" id="3046"/>
    <lineage>
        <taxon>Eukaryota</taxon>
        <taxon>Viridiplantae</taxon>
        <taxon>Chlorophyta</taxon>
        <taxon>core chlorophytes</taxon>
        <taxon>Chlorophyceae</taxon>
        <taxon>CS clade</taxon>
        <taxon>Chlamydomonadales</taxon>
        <taxon>Dunaliellaceae</taxon>
        <taxon>Dunaliella</taxon>
    </lineage>
</organism>
<accession>A0ABQ7G7R8</accession>
<proteinExistence type="predicted"/>
<name>A0ABQ7G7R8_DUNSA</name>
<protein>
    <recommendedName>
        <fullName evidence="4">Secreted protein</fullName>
    </recommendedName>
</protein>
<evidence type="ECO:0008006" key="4">
    <source>
        <dbReference type="Google" id="ProtNLM"/>
    </source>
</evidence>
<dbReference type="EMBL" id="MU070019">
    <property type="protein sequence ID" value="KAF5830651.1"/>
    <property type="molecule type" value="Genomic_DNA"/>
</dbReference>
<evidence type="ECO:0000313" key="3">
    <source>
        <dbReference type="Proteomes" id="UP000815325"/>
    </source>
</evidence>